<name>A0A2G4SMJ0_RHIZD</name>
<dbReference type="Proteomes" id="UP000242254">
    <property type="component" value="Unassembled WGS sequence"/>
</dbReference>
<protein>
    <recommendedName>
        <fullName evidence="1">F-box domain-containing protein</fullName>
    </recommendedName>
</protein>
<dbReference type="EMBL" id="KZ303856">
    <property type="protein sequence ID" value="PHZ10001.1"/>
    <property type="molecule type" value="Genomic_DNA"/>
</dbReference>
<evidence type="ECO:0000259" key="1">
    <source>
        <dbReference type="Pfam" id="PF12937"/>
    </source>
</evidence>
<dbReference type="SUPFAM" id="SSF52047">
    <property type="entry name" value="RNI-like"/>
    <property type="match status" value="1"/>
</dbReference>
<dbReference type="AlphaFoldDB" id="A0A2G4SMJ0"/>
<dbReference type="Gene3D" id="3.80.10.10">
    <property type="entry name" value="Ribonuclease Inhibitor"/>
    <property type="match status" value="1"/>
</dbReference>
<sequence length="464" mass="54133">MPGFNEIPSEILQQIFAYVQTSAKYKKSWMVQYQLVCKRWSQVAKTCLYSLVDLCNDETMERFLHCMKNSSAGHLTRTICLSTRYRKYETVELYINELAEACPNVERVKGLISNYGSWRTIATAASKHWHHIKEFTNPFDLTEHRNYFDCYNMLVSFFRHSLTHVSLPPEHPSTPIMKELCQRLPEFSNLTHLIIDKVEPYWSLIDYDEIIQLCPNLTSLIVNSRTPYSDVGSRIPTTLEILSTQPHRNIKTLRMRYTNNLGIVEYIMHKFPNLQNLELLSCIYPRFEYQLEGYFDNIGDMFMEYLNSMQTYEINAMGSFSLLGAYLKHTPNVHIRFYTALARFPELYLKQTSIERTSCIGFVDNPEYKERFLQILKRYQHNVTTFTLNLERGPSDSTAWIEDILTTCTQMKTFHYWAFESFQPPSQAAIDANVPLNSTLDTLTLRVRAVESGSLAGYLRLLPS</sequence>
<dbReference type="Pfam" id="PF12937">
    <property type="entry name" value="F-box-like"/>
    <property type="match status" value="1"/>
</dbReference>
<dbReference type="GeneID" id="35445026"/>
<dbReference type="InterPro" id="IPR032675">
    <property type="entry name" value="LRR_dom_sf"/>
</dbReference>
<feature type="non-terminal residue" evidence="2">
    <location>
        <position position="464"/>
    </location>
</feature>
<evidence type="ECO:0000313" key="2">
    <source>
        <dbReference type="EMBL" id="PHZ10001.1"/>
    </source>
</evidence>
<gene>
    <name evidence="2" type="ORF">RHIMIDRAFT_293952</name>
</gene>
<keyword evidence="3" id="KW-1185">Reference proteome</keyword>
<reference evidence="2 3" key="1">
    <citation type="journal article" date="2016" name="Proc. Natl. Acad. Sci. U.S.A.">
        <title>Lipid metabolic changes in an early divergent fungus govern the establishment of a mutualistic symbiosis with endobacteria.</title>
        <authorList>
            <person name="Lastovetsky O.A."/>
            <person name="Gaspar M.L."/>
            <person name="Mondo S.J."/>
            <person name="LaButti K.M."/>
            <person name="Sandor L."/>
            <person name="Grigoriev I.V."/>
            <person name="Henry S.A."/>
            <person name="Pawlowska T.E."/>
        </authorList>
    </citation>
    <scope>NUCLEOTIDE SEQUENCE [LARGE SCALE GENOMIC DNA]</scope>
    <source>
        <strain evidence="2 3">ATCC 52813</strain>
    </source>
</reference>
<dbReference type="InterPro" id="IPR001810">
    <property type="entry name" value="F-box_dom"/>
</dbReference>
<accession>A0A2G4SMJ0</accession>
<organism evidence="2 3">
    <name type="scientific">Rhizopus microsporus ATCC 52813</name>
    <dbReference type="NCBI Taxonomy" id="1340429"/>
    <lineage>
        <taxon>Eukaryota</taxon>
        <taxon>Fungi</taxon>
        <taxon>Fungi incertae sedis</taxon>
        <taxon>Mucoromycota</taxon>
        <taxon>Mucoromycotina</taxon>
        <taxon>Mucoromycetes</taxon>
        <taxon>Mucorales</taxon>
        <taxon>Mucorineae</taxon>
        <taxon>Rhizopodaceae</taxon>
        <taxon>Rhizopus</taxon>
    </lineage>
</organism>
<dbReference type="Gene3D" id="1.20.1280.50">
    <property type="match status" value="1"/>
</dbReference>
<evidence type="ECO:0000313" key="3">
    <source>
        <dbReference type="Proteomes" id="UP000242254"/>
    </source>
</evidence>
<proteinExistence type="predicted"/>
<dbReference type="RefSeq" id="XP_023463709.1">
    <property type="nucleotide sequence ID" value="XM_023614037.1"/>
</dbReference>
<feature type="domain" description="F-box" evidence="1">
    <location>
        <begin position="5"/>
        <end position="49"/>
    </location>
</feature>